<dbReference type="Gene3D" id="3.40.50.620">
    <property type="entry name" value="HUPs"/>
    <property type="match status" value="1"/>
</dbReference>
<dbReference type="EC" id="6.3.4.-" evidence="3"/>
<dbReference type="SUPFAM" id="SSF52374">
    <property type="entry name" value="Nucleotidylyl transferase"/>
    <property type="match status" value="1"/>
</dbReference>
<dbReference type="GO" id="GO:0000049">
    <property type="term" value="F:tRNA binding"/>
    <property type="evidence" value="ECO:0007669"/>
    <property type="project" value="UniProtKB-KW"/>
</dbReference>
<dbReference type="InterPro" id="IPR014729">
    <property type="entry name" value="Rossmann-like_a/b/a_fold"/>
</dbReference>
<dbReference type="GeneID" id="82847037"/>
<feature type="binding site" evidence="3">
    <location>
        <begin position="178"/>
        <end position="179"/>
    </location>
    <ligand>
        <name>ATP</name>
        <dbReference type="ChEBI" id="CHEBI:30616"/>
    </ligand>
</feature>
<feature type="binding site" evidence="3">
    <location>
        <position position="101"/>
    </location>
    <ligand>
        <name>ATP</name>
        <dbReference type="ChEBI" id="CHEBI:30616"/>
    </ligand>
</feature>
<dbReference type="eggNOG" id="COG1323">
    <property type="taxonomic scope" value="Bacteria"/>
</dbReference>
<comment type="function">
    <text evidence="3">Catalyzes the formation of N(4)-acetylcytidine (ac(4)C) at the wobble position of elongator tRNA(Met), using acetate and ATP as substrates. First activates an acetate ion to form acetyladenylate (Ac-AMP) and then transfers the acetyl group to tRNA to form ac(4)C34.</text>
</comment>
<keyword evidence="5" id="KW-1185">Reference proteome</keyword>
<comment type="catalytic activity">
    <reaction evidence="3">
        <text>cytidine(34) in elongator tRNA(Met) + acetate + ATP = N(4)-acetylcytidine(34) in elongator tRNA(Met) + AMP + diphosphate</text>
        <dbReference type="Rhea" id="RHEA:58144"/>
        <dbReference type="Rhea" id="RHEA-COMP:10693"/>
        <dbReference type="Rhea" id="RHEA-COMP:10694"/>
        <dbReference type="ChEBI" id="CHEBI:30089"/>
        <dbReference type="ChEBI" id="CHEBI:30616"/>
        <dbReference type="ChEBI" id="CHEBI:33019"/>
        <dbReference type="ChEBI" id="CHEBI:74900"/>
        <dbReference type="ChEBI" id="CHEBI:82748"/>
        <dbReference type="ChEBI" id="CHEBI:456215"/>
    </reaction>
</comment>
<keyword evidence="3" id="KW-0547">Nucleotide-binding</keyword>
<evidence type="ECO:0000313" key="4">
    <source>
        <dbReference type="EMBL" id="CCI81796.1"/>
    </source>
</evidence>
<dbReference type="STRING" id="1423758.FC41_GL000996"/>
<evidence type="ECO:0000256" key="1">
    <source>
        <dbReference type="ARBA" id="ARBA00022598"/>
    </source>
</evidence>
<dbReference type="RefSeq" id="WP_008470692.1">
    <property type="nucleotide sequence ID" value="NZ_AYZP01000002.1"/>
</dbReference>
<dbReference type="Proteomes" id="UP000009320">
    <property type="component" value="Unassembled WGS sequence"/>
</dbReference>
<keyword evidence="3" id="KW-0963">Cytoplasm</keyword>
<keyword evidence="2 3" id="KW-0819">tRNA processing</keyword>
<dbReference type="Pfam" id="PF05636">
    <property type="entry name" value="HIGH_NTase1"/>
    <property type="match status" value="1"/>
</dbReference>
<dbReference type="AlphaFoldDB" id="I7JUW5"/>
<sequence>MSAVGIIAEFNPFHSGHEFLLNQARLLAKNDPIIVLMSGNYVQRGQMAIMDKWDRAQAALNSGADLVFELPFSYAVQPADIFAEGGVSILAKLGVKDLVFGVEDANLNLDYIAKKIIQIPKNSLQFRDYTQTYATQYNEMVAREVGHEVNQPNLMLAISYAVANLKVNHPMDLHPIERIGSGHDSPLVRDKIVSSATGIRNFIIHHKAQDLIELKNFLPKSELTHLMNQEVYPNWNILFKFLKYRIESAHLSELKDIYQMSEGLDYKFKEEIHEAQDFTAFLMRVKSKRYTYARLRRLALYTLLNIRQEDIIQSYGDVSTLLLGYSARGRNYLKENRKDFEIPIISKVDKRSAKSGTLGLQVKTDRLYEEIIGQDQNFGRRPIEVK</sequence>
<evidence type="ECO:0000313" key="5">
    <source>
        <dbReference type="Proteomes" id="UP000009320"/>
    </source>
</evidence>
<dbReference type="EMBL" id="CAKE01000010">
    <property type="protein sequence ID" value="CCI81796.1"/>
    <property type="molecule type" value="Genomic_DNA"/>
</dbReference>
<name>I7JUW5_9LACO</name>
<dbReference type="GO" id="GO:0016879">
    <property type="term" value="F:ligase activity, forming carbon-nitrogen bonds"/>
    <property type="evidence" value="ECO:0007669"/>
    <property type="project" value="UniProtKB-UniRule"/>
</dbReference>
<keyword evidence="1 3" id="KW-0436">Ligase</keyword>
<dbReference type="PANTHER" id="PTHR37825">
    <property type="entry name" value="TRNA(MET) CYTIDINE ACETATE LIGASE"/>
    <property type="match status" value="1"/>
</dbReference>
<keyword evidence="3" id="KW-0820">tRNA-binding</keyword>
<protein>
    <recommendedName>
        <fullName evidence="3">tRNA(Met) cytidine acetate ligase</fullName>
        <ecNumber evidence="3">6.3.4.-</ecNumber>
    </recommendedName>
</protein>
<dbReference type="GO" id="GO:0005737">
    <property type="term" value="C:cytoplasm"/>
    <property type="evidence" value="ECO:0007669"/>
    <property type="project" value="UniProtKB-SubCell"/>
</dbReference>
<comment type="subcellular location">
    <subcellularLocation>
        <location evidence="3">Cytoplasm</location>
    </subcellularLocation>
</comment>
<reference evidence="4 5" key="1">
    <citation type="submission" date="2012-06" db="EMBL/GenBank/DDBJ databases">
        <title>Draft Genome Sequence of Lactobacillus hominis Strain CRBIP 24.179T, isolated from human intestine.</title>
        <authorList>
            <person name="Cousin S."/>
            <person name="Ma L."/>
            <person name="Bizet C."/>
            <person name="Loux V."/>
            <person name="Bouchier C."/>
            <person name="Clermont D."/>
            <person name="Creno S."/>
        </authorList>
    </citation>
    <scope>NUCLEOTIDE SEQUENCE [LARGE SCALE GENOMIC DNA]</scope>
    <source>
        <strain evidence="5">CRBIP 24.179T</strain>
    </source>
</reference>
<dbReference type="HAMAP" id="MF_01539">
    <property type="entry name" value="TmcAL"/>
    <property type="match status" value="1"/>
</dbReference>
<feature type="binding site" evidence="3">
    <location>
        <begin position="7"/>
        <end position="20"/>
    </location>
    <ligand>
        <name>ATP</name>
        <dbReference type="ChEBI" id="CHEBI:30616"/>
    </ligand>
</feature>
<keyword evidence="3" id="KW-0067">ATP-binding</keyword>
<proteinExistence type="inferred from homology"/>
<feature type="binding site" evidence="3">
    <location>
        <position position="153"/>
    </location>
    <ligand>
        <name>ATP</name>
        <dbReference type="ChEBI" id="CHEBI:30616"/>
    </ligand>
</feature>
<evidence type="ECO:0000256" key="2">
    <source>
        <dbReference type="ARBA" id="ARBA00022694"/>
    </source>
</evidence>
<dbReference type="GO" id="GO:0006400">
    <property type="term" value="P:tRNA modification"/>
    <property type="evidence" value="ECO:0007669"/>
    <property type="project" value="UniProtKB-UniRule"/>
</dbReference>
<dbReference type="PATRIC" id="fig|1423758.3.peg.1007"/>
<comment type="caution">
    <text evidence="4">The sequence shown here is derived from an EMBL/GenBank/DDBJ whole genome shotgun (WGS) entry which is preliminary data.</text>
</comment>
<dbReference type="PANTHER" id="PTHR37825:SF1">
    <property type="entry name" value="TRNA(MET) CYTIDINE ACETATE LIGASE"/>
    <property type="match status" value="1"/>
</dbReference>
<organism evidence="4 5">
    <name type="scientific">Lactobacillus hominis DSM 23910 = CRBIP 24.179</name>
    <dbReference type="NCBI Taxonomy" id="1423758"/>
    <lineage>
        <taxon>Bacteria</taxon>
        <taxon>Bacillati</taxon>
        <taxon>Bacillota</taxon>
        <taxon>Bacilli</taxon>
        <taxon>Lactobacillales</taxon>
        <taxon>Lactobacillaceae</taxon>
        <taxon>Lactobacillus</taxon>
    </lineage>
</organism>
<comment type="similarity">
    <text evidence="3">Belongs to the TmcAL family.</text>
</comment>
<keyword evidence="3" id="KW-0694">RNA-binding</keyword>
<gene>
    <name evidence="3" type="primary">tmcAL</name>
    <name evidence="4" type="ORF">BN55_00390</name>
</gene>
<dbReference type="InterPro" id="IPR008513">
    <property type="entry name" value="tRNA(Met)_cyd_acetate_ligase"/>
</dbReference>
<dbReference type="NCBIfam" id="NF010191">
    <property type="entry name" value="PRK13670.1"/>
    <property type="match status" value="1"/>
</dbReference>
<dbReference type="OrthoDB" id="9769796at2"/>
<evidence type="ECO:0000256" key="3">
    <source>
        <dbReference type="HAMAP-Rule" id="MF_01539"/>
    </source>
</evidence>
<dbReference type="GO" id="GO:0005524">
    <property type="term" value="F:ATP binding"/>
    <property type="evidence" value="ECO:0007669"/>
    <property type="project" value="UniProtKB-KW"/>
</dbReference>
<accession>I7JUW5</accession>